<protein>
    <recommendedName>
        <fullName evidence="13">DNA 3'-5' helicase</fullName>
        <ecNumber evidence="13">5.6.2.4</ecNumber>
    </recommendedName>
</protein>
<keyword evidence="11" id="KW-0413">Isomerase</keyword>
<keyword evidence="2" id="KW-0540">Nuclease</keyword>
<evidence type="ECO:0000259" key="17">
    <source>
        <dbReference type="PROSITE" id="PS51217"/>
    </source>
</evidence>
<feature type="binding site" evidence="15">
    <location>
        <begin position="43"/>
        <end position="50"/>
    </location>
    <ligand>
        <name>ATP</name>
        <dbReference type="ChEBI" id="CHEBI:30616"/>
    </ligand>
</feature>
<dbReference type="Gene3D" id="1.10.486.10">
    <property type="entry name" value="PCRA, domain 4"/>
    <property type="match status" value="1"/>
</dbReference>
<comment type="caution">
    <text evidence="18">The sequence shown here is derived from an EMBL/GenBank/DDBJ whole genome shotgun (WGS) entry which is preliminary data.</text>
</comment>
<keyword evidence="10" id="KW-0234">DNA repair</keyword>
<dbReference type="GO" id="GO:0033202">
    <property type="term" value="C:DNA helicase complex"/>
    <property type="evidence" value="ECO:0007669"/>
    <property type="project" value="TreeGrafter"/>
</dbReference>
<evidence type="ECO:0000256" key="10">
    <source>
        <dbReference type="ARBA" id="ARBA00023204"/>
    </source>
</evidence>
<dbReference type="InterPro" id="IPR014017">
    <property type="entry name" value="DNA_helicase_UvrD-like_C"/>
</dbReference>
<evidence type="ECO:0000256" key="1">
    <source>
        <dbReference type="ARBA" id="ARBA00009922"/>
    </source>
</evidence>
<accession>A0A5R9AF34</accession>
<keyword evidence="7" id="KW-0269">Exonuclease</keyword>
<evidence type="ECO:0000256" key="13">
    <source>
        <dbReference type="ARBA" id="ARBA00034808"/>
    </source>
</evidence>
<keyword evidence="5 15" id="KW-0378">Hydrolase</keyword>
<keyword evidence="8 15" id="KW-0067">ATP-binding</keyword>
<dbReference type="OrthoDB" id="4812256at2"/>
<name>A0A5R9AF34_9MICC</name>
<feature type="domain" description="UvrD-like helicase ATP-binding" evidence="16">
    <location>
        <begin position="22"/>
        <end position="378"/>
    </location>
</feature>
<evidence type="ECO:0000313" key="19">
    <source>
        <dbReference type="Proteomes" id="UP000306544"/>
    </source>
</evidence>
<dbReference type="InterPro" id="IPR011604">
    <property type="entry name" value="PDDEXK-like_dom_sf"/>
</dbReference>
<dbReference type="Gene3D" id="1.10.10.160">
    <property type="match status" value="1"/>
</dbReference>
<dbReference type="GO" id="GO:0000725">
    <property type="term" value="P:recombinational repair"/>
    <property type="evidence" value="ECO:0007669"/>
    <property type="project" value="TreeGrafter"/>
</dbReference>
<dbReference type="EC" id="5.6.2.4" evidence="13"/>
<evidence type="ECO:0000256" key="4">
    <source>
        <dbReference type="ARBA" id="ARBA00022763"/>
    </source>
</evidence>
<dbReference type="Pfam" id="PF00580">
    <property type="entry name" value="UvrD-helicase"/>
    <property type="match status" value="1"/>
</dbReference>
<evidence type="ECO:0000256" key="15">
    <source>
        <dbReference type="PROSITE-ProRule" id="PRU00560"/>
    </source>
</evidence>
<dbReference type="InterPro" id="IPR027417">
    <property type="entry name" value="P-loop_NTPase"/>
</dbReference>
<evidence type="ECO:0000256" key="12">
    <source>
        <dbReference type="ARBA" id="ARBA00034617"/>
    </source>
</evidence>
<dbReference type="GO" id="GO:0005829">
    <property type="term" value="C:cytosol"/>
    <property type="evidence" value="ECO:0007669"/>
    <property type="project" value="TreeGrafter"/>
</dbReference>
<proteinExistence type="inferred from homology"/>
<evidence type="ECO:0000259" key="16">
    <source>
        <dbReference type="PROSITE" id="PS51198"/>
    </source>
</evidence>
<evidence type="ECO:0000256" key="3">
    <source>
        <dbReference type="ARBA" id="ARBA00022741"/>
    </source>
</evidence>
<keyword evidence="4" id="KW-0227">DNA damage</keyword>
<dbReference type="GO" id="GO:0043138">
    <property type="term" value="F:3'-5' DNA helicase activity"/>
    <property type="evidence" value="ECO:0007669"/>
    <property type="project" value="UniProtKB-EC"/>
</dbReference>
<evidence type="ECO:0000256" key="14">
    <source>
        <dbReference type="ARBA" id="ARBA00048988"/>
    </source>
</evidence>
<evidence type="ECO:0000256" key="7">
    <source>
        <dbReference type="ARBA" id="ARBA00022839"/>
    </source>
</evidence>
<sequence>MRLEETTLKFTPAEIAQALGEFTPTPEQCAVIEAGLEPMLVVAGAGSGKTATMADRVVYLVANGLVTPPEILGVTFTRKAAGELAERVTEKLHKLVDKGLIQAEDLIPQELRTLAYRNAEHPEMDLASVVEPHISTYHSYAHSLVSEYGLHMGLEPDSELIGGAQSWQIITRLITEYQDGAALIQADVTASTLPGQVLKLSQDMAEHLRTPDQVIEWLTAEISRAEQWEHEMSKGGQGLLNTLRLRRETAKLAAQYQQVKQAEGLMDHGDLLRYAAQLASAENSPVRSREREKYKVVLLDEFQDTSHAQLTLFTDLFGGGTGHAVTAVGDPNQSIYGFRGASAGQLFQFPQKFPAVDPHTGRARPAALKQLTIAWRNGRSILEVANTLVRPFARYTETTGPRWHQGTGRLRRQLKELITADRMDTRGRVLTEEGVPVTSSAEGCSTPVQRIAPVDAVADGRVTYGFFATEDQEAAAIVEYMRSALESAPAADPPECAVLANTHSQLGKIADALRHGGIPYELAGLSGLLHRPEVVELLAYLRVLADPQRSDELLRILGGARFRIGPKDLYLLGRRASGSARKRTGKVIEADEETQSSLEPELDEMPSLVEALDRFDVDPTAEEPSRQGFSASGIERIARARDQFRTLRGLLHLDLGSLMQRIISETGLGVEVAARPWEVGSHPTRQLDALIDYAETFAASSSGQDLSGFLEWLSAASHQERGLEQAAADPQPGAVQLLTVHGSKGLEWDVVAVAGLRRDRFPRPPGMAGRWTKKEGDLPWPLRGDADSLPQWDCDQPQDTNKRTAQVWVRSAGETGSLKGYEGPVYKEDCREFSEEEDRRLAYVAMTRARARLLCTGACFYGASGGQDASPFLLEIRELGQRTASSRQFEELAWHEYDPDAKNPLSDITFSAAWPYDPLAEVDVRRHRLIKADLSDPTSIDTYEDLDPADPPRRISRRPALEQAAELVAAELGAAELAAGDSHPWMQQARLVIQRAEQWRSSARALQLPRQLSASSIVQLKHDRTQVLEQARRPIPQRPSSAARRGTAIHAIIEQVLEVQASLPDIDELFSAHEAEDTEGTLELERVRASYQNSPWAAQPAFAVEIPLETTIAGTTLRGRIDAVFATDAQGAALSHHVFETWTGLPRTERDHRMATCTFDLVDWKTGEVPRGPELEEKELQLAVYRIAFSRLYSVPLHHIRGHFVYLDRDTVHSPETLADVSTVESIIRGDSVIPASAG</sequence>
<dbReference type="PANTHER" id="PTHR11070:SF55">
    <property type="entry name" value="DNA 3'-5' HELICASE"/>
    <property type="match status" value="1"/>
</dbReference>
<dbReference type="PANTHER" id="PTHR11070">
    <property type="entry name" value="UVRD / RECB / PCRA DNA HELICASE FAMILY MEMBER"/>
    <property type="match status" value="1"/>
</dbReference>
<comment type="catalytic activity">
    <reaction evidence="12">
        <text>Couples ATP hydrolysis with the unwinding of duplex DNA by translocating in the 3'-5' direction.</text>
        <dbReference type="EC" id="5.6.2.4"/>
    </reaction>
</comment>
<dbReference type="PROSITE" id="PS51217">
    <property type="entry name" value="UVRD_HELICASE_CTER"/>
    <property type="match status" value="1"/>
</dbReference>
<keyword evidence="6 15" id="KW-0347">Helicase</keyword>
<gene>
    <name evidence="18" type="ORF">FEF27_05865</name>
</gene>
<dbReference type="GO" id="GO:0016887">
    <property type="term" value="F:ATP hydrolysis activity"/>
    <property type="evidence" value="ECO:0007669"/>
    <property type="project" value="RHEA"/>
</dbReference>
<dbReference type="Pfam" id="PF13361">
    <property type="entry name" value="UvrD_C"/>
    <property type="match status" value="1"/>
</dbReference>
<dbReference type="Proteomes" id="UP000306544">
    <property type="component" value="Unassembled WGS sequence"/>
</dbReference>
<dbReference type="GO" id="GO:0004527">
    <property type="term" value="F:exonuclease activity"/>
    <property type="evidence" value="ECO:0007669"/>
    <property type="project" value="UniProtKB-KW"/>
</dbReference>
<dbReference type="Gene3D" id="3.90.320.10">
    <property type="match status" value="1"/>
</dbReference>
<reference evidence="18 19" key="1">
    <citation type="submission" date="2019-05" db="EMBL/GenBank/DDBJ databases">
        <title>Nesterenkonia sp. GY239, isolated from the Southern Atlantic Ocean.</title>
        <authorList>
            <person name="Zhang G."/>
        </authorList>
    </citation>
    <scope>NUCLEOTIDE SEQUENCE [LARGE SCALE GENOMIC DNA]</scope>
    <source>
        <strain evidence="18 19">GY239</strain>
    </source>
</reference>
<evidence type="ECO:0000256" key="5">
    <source>
        <dbReference type="ARBA" id="ARBA00022801"/>
    </source>
</evidence>
<dbReference type="AlphaFoldDB" id="A0A5R9AF34"/>
<evidence type="ECO:0000256" key="11">
    <source>
        <dbReference type="ARBA" id="ARBA00023235"/>
    </source>
</evidence>
<feature type="domain" description="UvrD-like helicase C-terminal" evidence="17">
    <location>
        <begin position="379"/>
        <end position="745"/>
    </location>
</feature>
<evidence type="ECO:0000313" key="18">
    <source>
        <dbReference type="EMBL" id="TLP77213.1"/>
    </source>
</evidence>
<dbReference type="GO" id="GO:0003677">
    <property type="term" value="F:DNA binding"/>
    <property type="evidence" value="ECO:0007669"/>
    <property type="project" value="UniProtKB-KW"/>
</dbReference>
<organism evidence="18 19">
    <name type="scientific">Nesterenkonia sphaerica</name>
    <dbReference type="NCBI Taxonomy" id="1804988"/>
    <lineage>
        <taxon>Bacteria</taxon>
        <taxon>Bacillati</taxon>
        <taxon>Actinomycetota</taxon>
        <taxon>Actinomycetes</taxon>
        <taxon>Micrococcales</taxon>
        <taxon>Micrococcaceae</taxon>
        <taxon>Nesterenkonia</taxon>
    </lineage>
</organism>
<dbReference type="PROSITE" id="PS51198">
    <property type="entry name" value="UVRD_HELICASE_ATP_BIND"/>
    <property type="match status" value="1"/>
</dbReference>
<evidence type="ECO:0000256" key="9">
    <source>
        <dbReference type="ARBA" id="ARBA00023125"/>
    </source>
</evidence>
<dbReference type="GO" id="GO:0005524">
    <property type="term" value="F:ATP binding"/>
    <property type="evidence" value="ECO:0007669"/>
    <property type="project" value="UniProtKB-UniRule"/>
</dbReference>
<evidence type="ECO:0000256" key="8">
    <source>
        <dbReference type="ARBA" id="ARBA00022840"/>
    </source>
</evidence>
<keyword evidence="3 15" id="KW-0547">Nucleotide-binding</keyword>
<dbReference type="EMBL" id="VAWA01000005">
    <property type="protein sequence ID" value="TLP77213.1"/>
    <property type="molecule type" value="Genomic_DNA"/>
</dbReference>
<dbReference type="Gene3D" id="3.40.50.300">
    <property type="entry name" value="P-loop containing nucleotide triphosphate hydrolases"/>
    <property type="match status" value="2"/>
</dbReference>
<keyword evidence="9" id="KW-0238">DNA-binding</keyword>
<keyword evidence="19" id="KW-1185">Reference proteome</keyword>
<dbReference type="InterPro" id="IPR000212">
    <property type="entry name" value="DNA_helicase_UvrD/REP"/>
</dbReference>
<evidence type="ECO:0000256" key="6">
    <source>
        <dbReference type="ARBA" id="ARBA00022806"/>
    </source>
</evidence>
<dbReference type="InterPro" id="IPR013986">
    <property type="entry name" value="DExx_box_DNA_helicase_dom_sf"/>
</dbReference>
<dbReference type="InterPro" id="IPR014016">
    <property type="entry name" value="UvrD-like_ATP-bd"/>
</dbReference>
<dbReference type="SUPFAM" id="SSF52540">
    <property type="entry name" value="P-loop containing nucleoside triphosphate hydrolases"/>
    <property type="match status" value="1"/>
</dbReference>
<dbReference type="Gene3D" id="3.30.160.800">
    <property type="match status" value="1"/>
</dbReference>
<dbReference type="CDD" id="cd17932">
    <property type="entry name" value="DEXQc_UvrD"/>
    <property type="match status" value="1"/>
</dbReference>
<comment type="similarity">
    <text evidence="1">Belongs to the helicase family. UvrD subfamily.</text>
</comment>
<comment type="catalytic activity">
    <reaction evidence="14">
        <text>ATP + H2O = ADP + phosphate + H(+)</text>
        <dbReference type="Rhea" id="RHEA:13065"/>
        <dbReference type="ChEBI" id="CHEBI:15377"/>
        <dbReference type="ChEBI" id="CHEBI:15378"/>
        <dbReference type="ChEBI" id="CHEBI:30616"/>
        <dbReference type="ChEBI" id="CHEBI:43474"/>
        <dbReference type="ChEBI" id="CHEBI:456216"/>
        <dbReference type="EC" id="5.6.2.4"/>
    </reaction>
</comment>
<evidence type="ECO:0000256" key="2">
    <source>
        <dbReference type="ARBA" id="ARBA00022722"/>
    </source>
</evidence>